<protein>
    <submittedName>
        <fullName evidence="2">Uncharacterized protein</fullName>
    </submittedName>
</protein>
<dbReference type="Proteomes" id="UP000307956">
    <property type="component" value="Unassembled WGS sequence"/>
</dbReference>
<evidence type="ECO:0000313" key="2">
    <source>
        <dbReference type="EMBL" id="THF55919.1"/>
    </source>
</evidence>
<name>A0A4S4AAL0_9RHOO</name>
<organism evidence="2 3">
    <name type="scientific">Pseudothauera rhizosphaerae</name>
    <dbReference type="NCBI Taxonomy" id="2565932"/>
    <lineage>
        <taxon>Bacteria</taxon>
        <taxon>Pseudomonadati</taxon>
        <taxon>Pseudomonadota</taxon>
        <taxon>Betaproteobacteria</taxon>
        <taxon>Rhodocyclales</taxon>
        <taxon>Zoogloeaceae</taxon>
        <taxon>Pseudothauera</taxon>
    </lineage>
</organism>
<reference evidence="2 3" key="1">
    <citation type="submission" date="2019-04" db="EMBL/GenBank/DDBJ databases">
        <title>Azoarcus rhizosphaerae sp. nov. isolated from rhizosphere of Ficus religiosa.</title>
        <authorList>
            <person name="Lin S.-Y."/>
            <person name="Hameed A."/>
            <person name="Hsu Y.-H."/>
            <person name="Young C.-C."/>
        </authorList>
    </citation>
    <scope>NUCLEOTIDE SEQUENCE [LARGE SCALE GENOMIC DNA]</scope>
    <source>
        <strain evidence="2 3">CC-YHH848</strain>
    </source>
</reference>
<evidence type="ECO:0000256" key="1">
    <source>
        <dbReference type="SAM" id="MobiDB-lite"/>
    </source>
</evidence>
<sequence length="75" mass="7802">MRDKNLDLNTSSPLPSSDGGISGGSYGALGGASVADLKRGYTAAGMPEEAGDLYSMFETEKESGGFCGRPHGWER</sequence>
<feature type="region of interest" description="Disordered" evidence="1">
    <location>
        <begin position="1"/>
        <end position="25"/>
    </location>
</feature>
<comment type="caution">
    <text evidence="2">The sequence shown here is derived from an EMBL/GenBank/DDBJ whole genome shotgun (WGS) entry which is preliminary data.</text>
</comment>
<dbReference type="AlphaFoldDB" id="A0A4S4AAL0"/>
<dbReference type="RefSeq" id="WP_136386835.1">
    <property type="nucleotide sequence ID" value="NZ_SSOD01000022.1"/>
</dbReference>
<gene>
    <name evidence="2" type="ORF">E6O51_20245</name>
</gene>
<keyword evidence="3" id="KW-1185">Reference proteome</keyword>
<evidence type="ECO:0000313" key="3">
    <source>
        <dbReference type="Proteomes" id="UP000307956"/>
    </source>
</evidence>
<proteinExistence type="predicted"/>
<dbReference type="EMBL" id="SSOD01000022">
    <property type="protein sequence ID" value="THF55919.1"/>
    <property type="molecule type" value="Genomic_DNA"/>
</dbReference>
<accession>A0A4S4AAL0</accession>